<sequence length="472" mass="52895">MIVLKREEIARLLPLKESFDLLEKPVVIGGRQCSVFFLDGFMKDDLFQRILQFFFSITPEQMDALEDLEDFCRRFLPYTEYAVTERPEEAAQAVLSGPSVLVIEGFAGAVVMDTRTYPNRGIDEPEKDKVLRGSRDGFSETVVFNTALIRRRIRDPRLTFEMLSVGESSKTDVALGYIDGVADPKLVGELREKIKALTPKNMVINQQNLVELLLKKPSINPFPKVRNTERPDVAAAQLVEGRVVLIVDNCPTAIILPTWLADFSQEADDFYFPPLVGWYMKLIRIATSLLTMLVTPLWLVLLHYQDALPPLLAFLKVQNDTGIPLILQLLLIEFAIDGLRLASVNTPTALASSLSIVGGLILGDFAVQSGVVVPQVIFYMAFVAIATFSQPSIELGYSIKFCRMLLLIGAWAGGIWGFLPVLVFCLWLAYSNPTVTGNRYFYPVLPFSLRGFIALFKRKFSRNSEDVPHMGK</sequence>
<evidence type="ECO:0000313" key="4">
    <source>
        <dbReference type="EMBL" id="MCQ4949946.1"/>
    </source>
</evidence>
<dbReference type="RefSeq" id="WP_256136346.1">
    <property type="nucleotide sequence ID" value="NZ_JANGAB010000005.1"/>
</dbReference>
<name>A0AAW5KAG0_9FIRM</name>
<dbReference type="Pfam" id="PF03323">
    <property type="entry name" value="GerA"/>
    <property type="match status" value="1"/>
</dbReference>
<proteinExistence type="inferred from homology"/>
<dbReference type="Proteomes" id="UP001205063">
    <property type="component" value="Unassembled WGS sequence"/>
</dbReference>
<feature type="transmembrane region" description="Helical" evidence="3">
    <location>
        <begin position="405"/>
        <end position="428"/>
    </location>
</feature>
<dbReference type="PANTHER" id="PTHR22550:SF9">
    <property type="entry name" value="STAGE V SPORULATION PROTEIN AF"/>
    <property type="match status" value="1"/>
</dbReference>
<evidence type="ECO:0000256" key="1">
    <source>
        <dbReference type="ARBA" id="ARBA00005278"/>
    </source>
</evidence>
<comment type="caution">
    <text evidence="4">The sequence shown here is derived from an EMBL/GenBank/DDBJ whole genome shotgun (WGS) entry which is preliminary data.</text>
</comment>
<dbReference type="PIRSF" id="PIRSF005690">
    <property type="entry name" value="GerBA"/>
    <property type="match status" value="1"/>
</dbReference>
<gene>
    <name evidence="4" type="ORF">NE646_09770</name>
</gene>
<feature type="transmembrane region" description="Helical" evidence="3">
    <location>
        <begin position="282"/>
        <end position="301"/>
    </location>
</feature>
<dbReference type="EMBL" id="JANGAB010000005">
    <property type="protein sequence ID" value="MCQ4949946.1"/>
    <property type="molecule type" value="Genomic_DNA"/>
</dbReference>
<evidence type="ECO:0000256" key="3">
    <source>
        <dbReference type="SAM" id="Phobius"/>
    </source>
</evidence>
<evidence type="ECO:0000256" key="2">
    <source>
        <dbReference type="ARBA" id="ARBA00023136"/>
    </source>
</evidence>
<protein>
    <submittedName>
        <fullName evidence="4">Spore germination protein</fullName>
    </submittedName>
</protein>
<dbReference type="AlphaFoldDB" id="A0AAW5KAG0"/>
<dbReference type="GO" id="GO:0016020">
    <property type="term" value="C:membrane"/>
    <property type="evidence" value="ECO:0007669"/>
    <property type="project" value="InterPro"/>
</dbReference>
<dbReference type="PANTHER" id="PTHR22550">
    <property type="entry name" value="SPORE GERMINATION PROTEIN"/>
    <property type="match status" value="1"/>
</dbReference>
<dbReference type="InterPro" id="IPR050768">
    <property type="entry name" value="UPF0353/GerABKA_families"/>
</dbReference>
<accession>A0AAW5KAG0</accession>
<keyword evidence="3" id="KW-1133">Transmembrane helix</keyword>
<dbReference type="InterPro" id="IPR004995">
    <property type="entry name" value="Spore_Ger"/>
</dbReference>
<evidence type="ECO:0000313" key="5">
    <source>
        <dbReference type="Proteomes" id="UP001205063"/>
    </source>
</evidence>
<feature type="transmembrane region" description="Helical" evidence="3">
    <location>
        <begin position="373"/>
        <end position="393"/>
    </location>
</feature>
<organism evidence="4 5">
    <name type="scientific">Bittarella massiliensis</name>
    <name type="common">ex Durand et al. 2017</name>
    <dbReference type="NCBI Taxonomy" id="1720313"/>
    <lineage>
        <taxon>Bacteria</taxon>
        <taxon>Bacillati</taxon>
        <taxon>Bacillota</taxon>
        <taxon>Clostridia</taxon>
        <taxon>Eubacteriales</taxon>
        <taxon>Oscillospiraceae</taxon>
        <taxon>Bittarella (ex Durand et al. 2017)</taxon>
    </lineage>
</organism>
<comment type="similarity">
    <text evidence="1">Belongs to the GerABKA family.</text>
</comment>
<dbReference type="GO" id="GO:0009847">
    <property type="term" value="P:spore germination"/>
    <property type="evidence" value="ECO:0007669"/>
    <property type="project" value="InterPro"/>
</dbReference>
<reference evidence="4" key="1">
    <citation type="submission" date="2022-06" db="EMBL/GenBank/DDBJ databases">
        <title>Isolation of gut microbiota from human fecal samples.</title>
        <authorList>
            <person name="Pamer E.G."/>
            <person name="Barat B."/>
            <person name="Waligurski E."/>
            <person name="Medina S."/>
            <person name="Paddock L."/>
            <person name="Mostad J."/>
        </authorList>
    </citation>
    <scope>NUCLEOTIDE SEQUENCE</scope>
    <source>
        <strain evidence="4">DFI.7.96</strain>
    </source>
</reference>
<keyword evidence="2 3" id="KW-0472">Membrane</keyword>
<keyword evidence="3" id="KW-0812">Transmembrane</keyword>